<evidence type="ECO:0000256" key="1">
    <source>
        <dbReference type="SAM" id="Phobius"/>
    </source>
</evidence>
<feature type="transmembrane region" description="Helical" evidence="1">
    <location>
        <begin position="46"/>
        <end position="67"/>
    </location>
</feature>
<reference evidence="2 3" key="1">
    <citation type="journal article" date="2016" name="Nat. Commun.">
        <title>Thousands of microbial genomes shed light on interconnected biogeochemical processes in an aquifer system.</title>
        <authorList>
            <person name="Anantharaman K."/>
            <person name="Brown C.T."/>
            <person name="Hug L.A."/>
            <person name="Sharon I."/>
            <person name="Castelle C.J."/>
            <person name="Probst A.J."/>
            <person name="Thomas B.C."/>
            <person name="Singh A."/>
            <person name="Wilkins M.J."/>
            <person name="Karaoz U."/>
            <person name="Brodie E.L."/>
            <person name="Williams K.H."/>
            <person name="Hubbard S.S."/>
            <person name="Banfield J.F."/>
        </authorList>
    </citation>
    <scope>NUCLEOTIDE SEQUENCE [LARGE SCALE GENOMIC DNA]</scope>
</reference>
<keyword evidence="1" id="KW-0472">Membrane</keyword>
<keyword evidence="1" id="KW-1133">Transmembrane helix</keyword>
<feature type="transmembrane region" description="Helical" evidence="1">
    <location>
        <begin position="7"/>
        <end position="26"/>
    </location>
</feature>
<dbReference type="Pfam" id="PF11146">
    <property type="entry name" value="DUF2905"/>
    <property type="match status" value="1"/>
</dbReference>
<dbReference type="EMBL" id="MFIY01000059">
    <property type="protein sequence ID" value="OGF99306.1"/>
    <property type="molecule type" value="Genomic_DNA"/>
</dbReference>
<sequence>MKFMGNFLIYTGILVTLFGLLINIFHKFNLPLIPGDILIQKGNFTLFFPIITSLIISIILTIIFNLFK</sequence>
<name>A0A1F5YH56_9BACT</name>
<dbReference type="PANTHER" id="PTHR36443">
    <property type="entry name" value="BSR5223 PROTEIN"/>
    <property type="match status" value="1"/>
</dbReference>
<dbReference type="Proteomes" id="UP000178230">
    <property type="component" value="Unassembled WGS sequence"/>
</dbReference>
<dbReference type="AlphaFoldDB" id="A0A1F5YH56"/>
<evidence type="ECO:0008006" key="4">
    <source>
        <dbReference type="Google" id="ProtNLM"/>
    </source>
</evidence>
<gene>
    <name evidence="2" type="ORF">A2Y99_05050</name>
</gene>
<accession>A0A1F5YH56</accession>
<evidence type="ECO:0000313" key="2">
    <source>
        <dbReference type="EMBL" id="OGF99306.1"/>
    </source>
</evidence>
<protein>
    <recommendedName>
        <fullName evidence="4">DUF2905 domain-containing protein</fullName>
    </recommendedName>
</protein>
<dbReference type="InterPro" id="IPR021320">
    <property type="entry name" value="DUF2905"/>
</dbReference>
<keyword evidence="1" id="KW-0812">Transmembrane</keyword>
<dbReference type="PANTHER" id="PTHR36443:SF1">
    <property type="entry name" value="BSR5223 PROTEIN"/>
    <property type="match status" value="1"/>
</dbReference>
<evidence type="ECO:0000313" key="3">
    <source>
        <dbReference type="Proteomes" id="UP000178230"/>
    </source>
</evidence>
<proteinExistence type="predicted"/>
<comment type="caution">
    <text evidence="2">The sequence shown here is derived from an EMBL/GenBank/DDBJ whole genome shotgun (WGS) entry which is preliminary data.</text>
</comment>
<organism evidence="2 3">
    <name type="scientific">Candidatus Gottesmanbacteria bacterium RBG_13_37_7</name>
    <dbReference type="NCBI Taxonomy" id="1798369"/>
    <lineage>
        <taxon>Bacteria</taxon>
        <taxon>Candidatus Gottesmaniibacteriota</taxon>
    </lineage>
</organism>